<dbReference type="Proteomes" id="UP001623852">
    <property type="component" value="Chromosome"/>
</dbReference>
<evidence type="ECO:0000256" key="1">
    <source>
        <dbReference type="SAM" id="Coils"/>
    </source>
</evidence>
<evidence type="ECO:0008006" key="4">
    <source>
        <dbReference type="Google" id="ProtNLM"/>
    </source>
</evidence>
<dbReference type="RefSeq" id="WP_406845296.1">
    <property type="nucleotide sequence ID" value="NZ_CP150845.1"/>
</dbReference>
<feature type="coiled-coil region" evidence="1">
    <location>
        <begin position="101"/>
        <end position="128"/>
    </location>
</feature>
<accession>A0ABZ2UJP5</accession>
<organism evidence="2 3">
    <name type="scientific">Flavobacterium soyae</name>
    <dbReference type="NCBI Taxonomy" id="2903098"/>
    <lineage>
        <taxon>Bacteria</taxon>
        <taxon>Pseudomonadati</taxon>
        <taxon>Bacteroidota</taxon>
        <taxon>Flavobacteriia</taxon>
        <taxon>Flavobacteriales</taxon>
        <taxon>Flavobacteriaceae</taxon>
        <taxon>Flavobacterium</taxon>
    </lineage>
</organism>
<evidence type="ECO:0000313" key="2">
    <source>
        <dbReference type="EMBL" id="WYZ21587.1"/>
    </source>
</evidence>
<evidence type="ECO:0000313" key="3">
    <source>
        <dbReference type="Proteomes" id="UP001623852"/>
    </source>
</evidence>
<keyword evidence="3" id="KW-1185">Reference proteome</keyword>
<keyword evidence="1" id="KW-0175">Coiled coil</keyword>
<dbReference type="Gene3D" id="1.10.260.40">
    <property type="entry name" value="lambda repressor-like DNA-binding domains"/>
    <property type="match status" value="1"/>
</dbReference>
<name>A0ABZ2UJP5_9FLAO</name>
<reference evidence="2 3" key="1">
    <citation type="submission" date="2024-03" db="EMBL/GenBank/DDBJ databases">
        <title>Flavobacterium soyae.</title>
        <authorList>
            <person name="Zheng W."/>
        </authorList>
    </citation>
    <scope>NUCLEOTIDE SEQUENCE [LARGE SCALE GENOMIC DNA]</scope>
    <source>
        <strain evidence="2 3">55</strain>
    </source>
</reference>
<sequence>MAENTINRIKQYLDYKGIRVGAFEKVVGMSNGSFASQLKHNKTIGVDKLENILKKYTDIDIEWLLTGEGDMIKLDILRDTGEIYKKTEKITEQAVNYKDLAEARKETIESLKKIIQHLDEQIAVYKQNSNSI</sequence>
<dbReference type="InterPro" id="IPR010982">
    <property type="entry name" value="Lambda_DNA-bd_dom_sf"/>
</dbReference>
<protein>
    <recommendedName>
        <fullName evidence="4">Bacteriophage CI repressor helix-turn-helix domain-containing protein</fullName>
    </recommendedName>
</protein>
<gene>
    <name evidence="2" type="ORF">AABD74_08985</name>
</gene>
<proteinExistence type="predicted"/>
<dbReference type="EMBL" id="CP150845">
    <property type="protein sequence ID" value="WYZ21587.1"/>
    <property type="molecule type" value="Genomic_DNA"/>
</dbReference>